<dbReference type="PANTHER" id="PTHR22743">
    <property type="entry name" value="MEPRIN/TRAF-LIKE MATH FAMILY-C.ELEGANS"/>
    <property type="match status" value="1"/>
</dbReference>
<evidence type="ECO:0000313" key="2">
    <source>
        <dbReference type="EMBL" id="EFP09919.1"/>
    </source>
</evidence>
<dbReference type="InParanoid" id="E3MUL6"/>
<dbReference type="Pfam" id="PF00651">
    <property type="entry name" value="BTB"/>
    <property type="match status" value="1"/>
</dbReference>
<dbReference type="eggNOG" id="ENOG502RUHD">
    <property type="taxonomic scope" value="Eukaryota"/>
</dbReference>
<proteinExistence type="predicted"/>
<name>E3MUL6_CAERE</name>
<dbReference type="EMBL" id="DS268480">
    <property type="protein sequence ID" value="EFP09919.1"/>
    <property type="molecule type" value="Genomic_DNA"/>
</dbReference>
<reference evidence="2" key="1">
    <citation type="submission" date="2007-07" db="EMBL/GenBank/DDBJ databases">
        <title>PCAP assembly of the Caenorhabditis remanei genome.</title>
        <authorList>
            <consortium name="The Caenorhabditis remanei Sequencing Consortium"/>
            <person name="Wilson R.K."/>
        </authorList>
    </citation>
    <scope>NUCLEOTIDE SEQUENCE [LARGE SCALE GENOMIC DNA]</scope>
    <source>
        <strain evidence="2">PB4641</strain>
    </source>
</reference>
<dbReference type="InterPro" id="IPR052664">
    <property type="entry name" value="BTB-MATH_domain_protein"/>
</dbReference>
<dbReference type="HOGENOM" id="CLU_051249_2_1_1"/>
<dbReference type="OMA" id="WSINTDI"/>
<dbReference type="SMART" id="SM00061">
    <property type="entry name" value="MATH"/>
    <property type="match status" value="1"/>
</dbReference>
<dbReference type="PROSITE" id="PS50097">
    <property type="entry name" value="BTB"/>
    <property type="match status" value="1"/>
</dbReference>
<dbReference type="InterPro" id="IPR011333">
    <property type="entry name" value="SKP1/BTB/POZ_sf"/>
</dbReference>
<dbReference type="Gene3D" id="3.30.710.10">
    <property type="entry name" value="Potassium Channel Kv1.1, Chain A"/>
    <property type="match status" value="1"/>
</dbReference>
<dbReference type="STRING" id="31234.E3MUL6"/>
<dbReference type="SMART" id="SM00225">
    <property type="entry name" value="BTB"/>
    <property type="match status" value="1"/>
</dbReference>
<dbReference type="InterPro" id="IPR002083">
    <property type="entry name" value="MATH/TRAF_dom"/>
</dbReference>
<accession>E3MUL6</accession>
<dbReference type="Pfam" id="PF00917">
    <property type="entry name" value="MATH"/>
    <property type="match status" value="1"/>
</dbReference>
<dbReference type="OrthoDB" id="6359816at2759"/>
<evidence type="ECO:0000259" key="1">
    <source>
        <dbReference type="PROSITE" id="PS50097"/>
    </source>
</evidence>
<organism evidence="3">
    <name type="scientific">Caenorhabditis remanei</name>
    <name type="common">Caenorhabditis vulgaris</name>
    <dbReference type="NCBI Taxonomy" id="31234"/>
    <lineage>
        <taxon>Eukaryota</taxon>
        <taxon>Metazoa</taxon>
        <taxon>Ecdysozoa</taxon>
        <taxon>Nematoda</taxon>
        <taxon>Chromadorea</taxon>
        <taxon>Rhabditida</taxon>
        <taxon>Rhabditina</taxon>
        <taxon>Rhabditomorpha</taxon>
        <taxon>Rhabditoidea</taxon>
        <taxon>Rhabditidae</taxon>
        <taxon>Peloderinae</taxon>
        <taxon>Caenorhabditis</taxon>
    </lineage>
</organism>
<dbReference type="Proteomes" id="UP000008281">
    <property type="component" value="Unassembled WGS sequence"/>
</dbReference>
<dbReference type="InterPro" id="IPR000210">
    <property type="entry name" value="BTB/POZ_dom"/>
</dbReference>
<dbReference type="SUPFAM" id="SSF54695">
    <property type="entry name" value="POZ domain"/>
    <property type="match status" value="1"/>
</dbReference>
<evidence type="ECO:0000313" key="3">
    <source>
        <dbReference type="Proteomes" id="UP000008281"/>
    </source>
</evidence>
<dbReference type="SUPFAM" id="SSF49599">
    <property type="entry name" value="TRAF domain-like"/>
    <property type="match status" value="1"/>
</dbReference>
<gene>
    <name evidence="2" type="ORF">CRE_21308</name>
</gene>
<protein>
    <recommendedName>
        <fullName evidence="1">BTB domain-containing protein</fullName>
    </recommendedName>
</protein>
<dbReference type="CDD" id="cd18186">
    <property type="entry name" value="BTB_POZ_ZBTB_KLHL-like"/>
    <property type="match status" value="1"/>
</dbReference>
<sequence length="298" mass="34324">MSATNEMKFFMKYVIEDVSKMDKEVYHDGDKERHFNVPWRVYVLLSDEVCVFIECLKFGGSTQEWSINTDITVKIISENGEEKVQDISFNFTKEESDSNIANFAFVEGDKRFIVEVHVTITGVTGFRTTKLRSFDESMEKFSDVTLVVKGQKFYVSKLFLASHSTYFESLFLGNFDESGKKEVEINSIDPNDFQEFLELINGESFVDEDNVEGILHLADFFDAKTALKRCEKFLLEDSERSNKDKFELAVEYELDDVMIKCISDMTTKEDVMAKVPDDPEELSKSTWAVLFNKLASFS</sequence>
<dbReference type="PANTHER" id="PTHR22743:SF165">
    <property type="entry name" value="BTB AND MATH DOMAIN CONTAINING-RELATED"/>
    <property type="match status" value="1"/>
</dbReference>
<feature type="domain" description="BTB" evidence="1">
    <location>
        <begin position="142"/>
        <end position="200"/>
    </location>
</feature>
<dbReference type="CDD" id="cd00121">
    <property type="entry name" value="MATH"/>
    <property type="match status" value="1"/>
</dbReference>
<keyword evidence="3" id="KW-1185">Reference proteome</keyword>
<dbReference type="AlphaFoldDB" id="E3MUL6"/>